<keyword evidence="2" id="KW-1185">Reference proteome</keyword>
<gene>
    <name evidence="1" type="ORF">GUJ93_ZPchr0001g32570</name>
</gene>
<proteinExistence type="predicted"/>
<evidence type="ECO:0000313" key="1">
    <source>
        <dbReference type="EMBL" id="KAG8051827.1"/>
    </source>
</evidence>
<comment type="caution">
    <text evidence="1">The sequence shown here is derived from an EMBL/GenBank/DDBJ whole genome shotgun (WGS) entry which is preliminary data.</text>
</comment>
<name>A0A8J5UZN1_ZIZPA</name>
<reference evidence="1" key="2">
    <citation type="submission" date="2021-02" db="EMBL/GenBank/DDBJ databases">
        <authorList>
            <person name="Kimball J.A."/>
            <person name="Haas M.W."/>
            <person name="Macchietto M."/>
            <person name="Kono T."/>
            <person name="Duquette J."/>
            <person name="Shao M."/>
        </authorList>
    </citation>
    <scope>NUCLEOTIDE SEQUENCE</scope>
    <source>
        <tissue evidence="1">Fresh leaf tissue</tissue>
    </source>
</reference>
<organism evidence="1 2">
    <name type="scientific">Zizania palustris</name>
    <name type="common">Northern wild rice</name>
    <dbReference type="NCBI Taxonomy" id="103762"/>
    <lineage>
        <taxon>Eukaryota</taxon>
        <taxon>Viridiplantae</taxon>
        <taxon>Streptophyta</taxon>
        <taxon>Embryophyta</taxon>
        <taxon>Tracheophyta</taxon>
        <taxon>Spermatophyta</taxon>
        <taxon>Magnoliopsida</taxon>
        <taxon>Liliopsida</taxon>
        <taxon>Poales</taxon>
        <taxon>Poaceae</taxon>
        <taxon>BOP clade</taxon>
        <taxon>Oryzoideae</taxon>
        <taxon>Oryzeae</taxon>
        <taxon>Zizaniinae</taxon>
        <taxon>Zizania</taxon>
    </lineage>
</organism>
<dbReference type="EMBL" id="JAAALK010000288">
    <property type="protein sequence ID" value="KAG8051827.1"/>
    <property type="molecule type" value="Genomic_DNA"/>
</dbReference>
<reference evidence="1" key="1">
    <citation type="journal article" date="2021" name="bioRxiv">
        <title>Whole Genome Assembly and Annotation of Northern Wild Rice, Zizania palustris L., Supports a Whole Genome Duplication in the Zizania Genus.</title>
        <authorList>
            <person name="Haas M."/>
            <person name="Kono T."/>
            <person name="Macchietto M."/>
            <person name="Millas R."/>
            <person name="McGilp L."/>
            <person name="Shao M."/>
            <person name="Duquette J."/>
            <person name="Hirsch C.N."/>
            <person name="Kimball J."/>
        </authorList>
    </citation>
    <scope>NUCLEOTIDE SEQUENCE</scope>
    <source>
        <tissue evidence="1">Fresh leaf tissue</tissue>
    </source>
</reference>
<evidence type="ECO:0000313" key="2">
    <source>
        <dbReference type="Proteomes" id="UP000729402"/>
    </source>
</evidence>
<accession>A0A8J5UZN1</accession>
<dbReference type="AlphaFoldDB" id="A0A8J5UZN1"/>
<sequence>MWREREANATLEAADHSWHRRPCAGRNATHPVPLLCVMVVNLNLSCCLSDQVDELSDLRFFEGHLLG</sequence>
<dbReference type="Proteomes" id="UP000729402">
    <property type="component" value="Unassembled WGS sequence"/>
</dbReference>
<protein>
    <submittedName>
        <fullName evidence="1">Uncharacterized protein</fullName>
    </submittedName>
</protein>